<evidence type="ECO:0000256" key="1">
    <source>
        <dbReference type="SAM" id="SignalP"/>
    </source>
</evidence>
<dbReference type="EMBL" id="JTDN01000002">
    <property type="protein sequence ID" value="KHL25099.1"/>
    <property type="molecule type" value="Genomic_DNA"/>
</dbReference>
<dbReference type="AlphaFoldDB" id="A0A0B2BUJ4"/>
<protein>
    <submittedName>
        <fullName evidence="2">Uncharacterized protein</fullName>
    </submittedName>
</protein>
<keyword evidence="3" id="KW-1185">Reference proteome</keyword>
<dbReference type="Proteomes" id="UP000030988">
    <property type="component" value="Unassembled WGS sequence"/>
</dbReference>
<reference evidence="2 3" key="1">
    <citation type="submission" date="2014-11" db="EMBL/GenBank/DDBJ databases">
        <title>Draft genome sequence of Kirrobacter mercurialis.</title>
        <authorList>
            <person name="Coil D.A."/>
            <person name="Eisen J.A."/>
        </authorList>
    </citation>
    <scope>NUCLEOTIDE SEQUENCE [LARGE SCALE GENOMIC DNA]</scope>
    <source>
        <strain evidence="2 3">Coronado</strain>
    </source>
</reference>
<evidence type="ECO:0000313" key="2">
    <source>
        <dbReference type="EMBL" id="KHL25099.1"/>
    </source>
</evidence>
<dbReference type="STRING" id="1572751.PK98_11920"/>
<feature type="chain" id="PRO_5002068733" evidence="1">
    <location>
        <begin position="20"/>
        <end position="176"/>
    </location>
</feature>
<organism evidence="2 3">
    <name type="scientific">Croceibacterium mercuriale</name>
    <dbReference type="NCBI Taxonomy" id="1572751"/>
    <lineage>
        <taxon>Bacteria</taxon>
        <taxon>Pseudomonadati</taxon>
        <taxon>Pseudomonadota</taxon>
        <taxon>Alphaproteobacteria</taxon>
        <taxon>Sphingomonadales</taxon>
        <taxon>Erythrobacteraceae</taxon>
        <taxon>Croceibacterium</taxon>
    </lineage>
</organism>
<keyword evidence="1" id="KW-0732">Signal</keyword>
<feature type="signal peptide" evidence="1">
    <location>
        <begin position="1"/>
        <end position="19"/>
    </location>
</feature>
<sequence>MVRTMLGLLAVTCAPHASAQDAAADRPAAGLIADLTACRALAVDAERLVCLDRAAAALVDAQAANEVVLVDRAAVRDAKRAVFGFSLPRISLFEGGARDEAEEQIRSITGTLAQVRPFSRGLHLLVLEDGSQWQTTEARTNYFPRAGDPVTITAGALGSYNARVDGARSMQVKRIN</sequence>
<name>A0A0B2BUJ4_9SPHN</name>
<comment type="caution">
    <text evidence="2">The sequence shown here is derived from an EMBL/GenBank/DDBJ whole genome shotgun (WGS) entry which is preliminary data.</text>
</comment>
<accession>A0A0B2BUJ4</accession>
<evidence type="ECO:0000313" key="3">
    <source>
        <dbReference type="Proteomes" id="UP000030988"/>
    </source>
</evidence>
<gene>
    <name evidence="2" type="ORF">PK98_11920</name>
</gene>
<proteinExistence type="predicted"/>